<reference evidence="1 2" key="1">
    <citation type="submission" date="2018-06" db="EMBL/GenBank/DDBJ databases">
        <title>Genomic Encyclopedia of Archaeal and Bacterial Type Strains, Phase II (KMG-II): from individual species to whole genera.</title>
        <authorList>
            <person name="Goeker M."/>
        </authorList>
    </citation>
    <scope>NUCLEOTIDE SEQUENCE [LARGE SCALE GENOMIC DNA]</scope>
    <source>
        <strain evidence="1 2">DSM 27372</strain>
    </source>
</reference>
<dbReference type="InterPro" id="IPR011990">
    <property type="entry name" value="TPR-like_helical_dom_sf"/>
</dbReference>
<name>A0A318V0H0_9SPHI</name>
<keyword evidence="2" id="KW-1185">Reference proteome</keyword>
<gene>
    <name evidence="1" type="ORF">B0O44_101830</name>
</gene>
<dbReference type="Proteomes" id="UP000248198">
    <property type="component" value="Unassembled WGS sequence"/>
</dbReference>
<evidence type="ECO:0000313" key="1">
    <source>
        <dbReference type="EMBL" id="PYF77349.1"/>
    </source>
</evidence>
<dbReference type="AlphaFoldDB" id="A0A318V0H0"/>
<protein>
    <submittedName>
        <fullName evidence="1">SusD-like starch-binding protein associating with outer membrane</fullName>
    </submittedName>
</protein>
<dbReference type="InterPro" id="IPR041662">
    <property type="entry name" value="SusD-like_2"/>
</dbReference>
<sequence length="509" mass="56736">MRIMKLNKTIICTGLVLIGSLFHSCKKFYDVNDDPNNVKDAPLAQLLPSITVNIGYIGASDLYRYSGLIMQQFSGQTTNTSQTFKEYERYNINNSDVNNQWNSIFAVVLADIAKLIEKAEATGSPHYAGVGKLMKAYIYQITVDAWGKVPYSEATKFAGNFYPKYDDDEAIYKDLIKLIDAGIADINAANSVFEPDQTSTIFIGKWTDVKPRWIRFANTLKLRLYLHYSQKDPSFASTQITTLINSGAIFMDSNADNFQMRFSTESGRQNPNASIEGGQFKNSFFPNRYIVNLMNGKADPRRPSYFVPFPYNSNPATYKGASVLDNASVAYSRLNTYLKGDTKFGTIVVNPDGTITDGSITWQGNSYAKLLTYAEYNFIRAEAALNLGAAGDAQSFFQAGIRASMSDAGVLSADIDAYITANGTLNGTNAQKLEQIINEKYVANFGVVMEPWTDWRRTGYPAITPLPISVAVYDKIPRSIIYPLSERNSNPNTPARTDLLQRVFWDTRP</sequence>
<proteinExistence type="predicted"/>
<comment type="caution">
    <text evidence="1">The sequence shown here is derived from an EMBL/GenBank/DDBJ whole genome shotgun (WGS) entry which is preliminary data.</text>
</comment>
<organism evidence="1 2">
    <name type="scientific">Pedobacter nutrimenti</name>
    <dbReference type="NCBI Taxonomy" id="1241337"/>
    <lineage>
        <taxon>Bacteria</taxon>
        <taxon>Pseudomonadati</taxon>
        <taxon>Bacteroidota</taxon>
        <taxon>Sphingobacteriia</taxon>
        <taxon>Sphingobacteriales</taxon>
        <taxon>Sphingobacteriaceae</taxon>
        <taxon>Pedobacter</taxon>
    </lineage>
</organism>
<evidence type="ECO:0000313" key="2">
    <source>
        <dbReference type="Proteomes" id="UP000248198"/>
    </source>
</evidence>
<dbReference type="EMBL" id="QKLU01000001">
    <property type="protein sequence ID" value="PYF77349.1"/>
    <property type="molecule type" value="Genomic_DNA"/>
</dbReference>
<dbReference type="Gene3D" id="1.25.40.390">
    <property type="match status" value="1"/>
</dbReference>
<dbReference type="Pfam" id="PF12771">
    <property type="entry name" value="SusD-like_2"/>
    <property type="match status" value="1"/>
</dbReference>
<accession>A0A318V0H0</accession>
<dbReference type="SUPFAM" id="SSF48452">
    <property type="entry name" value="TPR-like"/>
    <property type="match status" value="1"/>
</dbReference>
<dbReference type="OrthoDB" id="9766256at2"/>